<dbReference type="AlphaFoldDB" id="A0A7R8D524"/>
<name>A0A7R8D524_LEPSM</name>
<dbReference type="GO" id="GO:0007267">
    <property type="term" value="P:cell-cell signaling"/>
    <property type="evidence" value="ECO:0007669"/>
    <property type="project" value="TreeGrafter"/>
</dbReference>
<keyword evidence="2" id="KW-1185">Reference proteome</keyword>
<dbReference type="PANTHER" id="PTHR13147:SF5">
    <property type="entry name" value="FOUR-JOINTED BOX PROTEIN 1"/>
    <property type="match status" value="1"/>
</dbReference>
<dbReference type="GO" id="GO:0005615">
    <property type="term" value="C:extracellular space"/>
    <property type="evidence" value="ECO:0007669"/>
    <property type="project" value="TreeGrafter"/>
</dbReference>
<evidence type="ECO:0000313" key="2">
    <source>
        <dbReference type="Proteomes" id="UP000675881"/>
    </source>
</evidence>
<dbReference type="InterPro" id="IPR024868">
    <property type="entry name" value="FJX1/FJ"/>
</dbReference>
<dbReference type="EMBL" id="HG994585">
    <property type="protein sequence ID" value="CAF2976448.1"/>
    <property type="molecule type" value="Genomic_DNA"/>
</dbReference>
<dbReference type="OrthoDB" id="10055077at2759"/>
<dbReference type="PANTHER" id="PTHR13147">
    <property type="entry name" value="FOUR-JOINTED BOX PROTEIN 1"/>
    <property type="match status" value="1"/>
</dbReference>
<protein>
    <submittedName>
        <fullName evidence="1">FJX1</fullName>
    </submittedName>
</protein>
<dbReference type="PRINTS" id="PR02072">
    <property type="entry name" value="4JOINTEDBOX1"/>
</dbReference>
<accession>A0A7R8D524</accession>
<reference evidence="1" key="1">
    <citation type="submission" date="2021-02" db="EMBL/GenBank/DDBJ databases">
        <authorList>
            <person name="Bekaert M."/>
        </authorList>
    </citation>
    <scope>NUCLEOTIDE SEQUENCE</scope>
    <source>
        <strain evidence="1">IoA-00</strain>
    </source>
</reference>
<gene>
    <name evidence="1" type="ORF">LSAA_11424</name>
</gene>
<sequence>MTPGAISPNIPPLSDKYLYIPSGGVCMNFSDKRKVMVMPEKEEDEKKENNGSDVFLPQFILIVQNRTKLIVLGCIAALALFSICVIGEELISRRFNRKKLSFHSQRQQIYEVMSRRPKPVGISSPITNENGLFWSPFIEAAVSPGLNDIETDIIMKKLREKRVSKALKPDWLHCGRDKNRYVIFEDGSEACSRNREPRFIQGEVMAFYLARFIGLRNTPAVVLSKLSSKQWKSVDLEEPVIDGTPEITALIQWIPNLVKDIMPQSFELAEMSNEELSTLIQWGDMIIFDYLTGNFDRVASMQDAAVREKRPSILKETIHNLVRSTDTSSLWLIDNESAFLSGYSLMYEEEKGERFLDFHAKALGSLCVFRRRTIERLEFLEKQTLNPAELLLGFINKREPLFKELPPIQLDSLFSAKFKERIFEVMEWFRYCKDRSPLVMA</sequence>
<evidence type="ECO:0000313" key="1">
    <source>
        <dbReference type="EMBL" id="CAF2976448.1"/>
    </source>
</evidence>
<dbReference type="Proteomes" id="UP000675881">
    <property type="component" value="Chromosome 6"/>
</dbReference>
<organism evidence="1 2">
    <name type="scientific">Lepeophtheirus salmonis</name>
    <name type="common">Salmon louse</name>
    <name type="synonym">Caligus salmonis</name>
    <dbReference type="NCBI Taxonomy" id="72036"/>
    <lineage>
        <taxon>Eukaryota</taxon>
        <taxon>Metazoa</taxon>
        <taxon>Ecdysozoa</taxon>
        <taxon>Arthropoda</taxon>
        <taxon>Crustacea</taxon>
        <taxon>Multicrustacea</taxon>
        <taxon>Hexanauplia</taxon>
        <taxon>Copepoda</taxon>
        <taxon>Siphonostomatoida</taxon>
        <taxon>Caligidae</taxon>
        <taxon>Lepeophtheirus</taxon>
    </lineage>
</organism>
<proteinExistence type="predicted"/>